<dbReference type="CDD" id="cd08547">
    <property type="entry name" value="Type_II_cohesin"/>
    <property type="match status" value="1"/>
</dbReference>
<feature type="non-terminal residue" evidence="2">
    <location>
        <position position="1"/>
    </location>
</feature>
<reference evidence="2" key="1">
    <citation type="submission" date="2021-05" db="EMBL/GenBank/DDBJ databases">
        <title>Energy efficiency and biological interactions define the core microbiome of deep oligotrophic groundwater.</title>
        <authorList>
            <person name="Mehrshad M."/>
            <person name="Lopez-Fernandez M."/>
            <person name="Bell E."/>
            <person name="Bernier-Latmani R."/>
            <person name="Bertilsson S."/>
            <person name="Dopson M."/>
        </authorList>
    </citation>
    <scope>NUCLEOTIDE SEQUENCE</scope>
    <source>
        <strain evidence="2">Modern_marine.mb.64</strain>
    </source>
</reference>
<feature type="domain" description="Cohesin" evidence="1">
    <location>
        <begin position="154"/>
        <end position="279"/>
    </location>
</feature>
<accession>A0A948W4Z2</accession>
<comment type="caution">
    <text evidence="2">The sequence shown here is derived from an EMBL/GenBank/DDBJ whole genome shotgun (WGS) entry which is preliminary data.</text>
</comment>
<proteinExistence type="predicted"/>
<dbReference type="EMBL" id="JAHJDP010000007">
    <property type="protein sequence ID" value="MBU2689485.1"/>
    <property type="molecule type" value="Genomic_DNA"/>
</dbReference>
<dbReference type="Gene3D" id="2.60.40.680">
    <property type="match status" value="1"/>
</dbReference>
<dbReference type="Pfam" id="PF00963">
    <property type="entry name" value="Cohesin"/>
    <property type="match status" value="1"/>
</dbReference>
<evidence type="ECO:0000259" key="1">
    <source>
        <dbReference type="Pfam" id="PF00963"/>
    </source>
</evidence>
<gene>
    <name evidence="2" type="ORF">KJ970_01035</name>
</gene>
<dbReference type="GO" id="GO:0000272">
    <property type="term" value="P:polysaccharide catabolic process"/>
    <property type="evidence" value="ECO:0007669"/>
    <property type="project" value="InterPro"/>
</dbReference>
<dbReference type="AlphaFoldDB" id="A0A948W4Z2"/>
<protein>
    <submittedName>
        <fullName evidence="2">Cohesin domain-containing protein</fullName>
    </submittedName>
</protein>
<dbReference type="GO" id="GO:0030246">
    <property type="term" value="F:carbohydrate binding"/>
    <property type="evidence" value="ECO:0007669"/>
    <property type="project" value="InterPro"/>
</dbReference>
<organism evidence="2 3">
    <name type="scientific">Eiseniibacteriota bacterium</name>
    <dbReference type="NCBI Taxonomy" id="2212470"/>
    <lineage>
        <taxon>Bacteria</taxon>
        <taxon>Candidatus Eiseniibacteriota</taxon>
    </lineage>
</organism>
<sequence length="372" mass="36916">NCIGAGGTSTALTPTAMTLSDAQAQPLDVTGQAGSISISGGTGQPPSVTVTFPNGGETLAAGTSTNITYTATDPDTDDNTLRIAVEYSTNSGATWSMIASDSGNSGSYPWTVPSVSTTQARVKVTASDGVLTGNDTSNSDFTITQQQPGDNVLIVGTATGTSGGQATVALSLDNDDIVKGIQLDIGYNASVVTYVSGSATGRAAGMSFSASVVGSAVRVIMYYSNTSTIAAGTGAIANLTFNCIGAGGTSTALTPTAMTLSDAQAQPLDVTGQAGSISISGDPGGAPVLNIFALKNPARPRTLQIFVSSDQTLSASPTVSAGSINVSMSLVDAVEHTYMGVVSLGSSQNSAVISATGTNGSQQGNASITVTF</sequence>
<dbReference type="Proteomes" id="UP000777784">
    <property type="component" value="Unassembled WGS sequence"/>
</dbReference>
<dbReference type="InterPro" id="IPR008965">
    <property type="entry name" value="CBM2/CBM3_carb-bd_dom_sf"/>
</dbReference>
<dbReference type="InterPro" id="IPR002102">
    <property type="entry name" value="Cohesin_dom"/>
</dbReference>
<evidence type="ECO:0000313" key="2">
    <source>
        <dbReference type="EMBL" id="MBU2689485.1"/>
    </source>
</evidence>
<name>A0A948W4Z2_UNCEI</name>
<dbReference type="SUPFAM" id="SSF49384">
    <property type="entry name" value="Carbohydrate-binding domain"/>
    <property type="match status" value="1"/>
</dbReference>
<evidence type="ECO:0000313" key="3">
    <source>
        <dbReference type="Proteomes" id="UP000777784"/>
    </source>
</evidence>